<evidence type="ECO:0000256" key="1">
    <source>
        <dbReference type="SAM" id="Phobius"/>
    </source>
</evidence>
<gene>
    <name evidence="2" type="ORF">BBEV_1640</name>
</gene>
<reference evidence="2 3" key="1">
    <citation type="submission" date="2015-08" db="EMBL/GenBank/DDBJ databases">
        <title>The complete genome sequence of Bacillus beveridgei MLTeJB.</title>
        <authorList>
            <person name="Hanson T.E."/>
            <person name="Mesa C."/>
            <person name="Basesman S.M."/>
            <person name="Oremland R.S."/>
        </authorList>
    </citation>
    <scope>NUCLEOTIDE SEQUENCE [LARGE SCALE GENOMIC DNA]</scope>
    <source>
        <strain evidence="2 3">MLTeJB</strain>
    </source>
</reference>
<feature type="transmembrane region" description="Helical" evidence="1">
    <location>
        <begin position="58"/>
        <end position="79"/>
    </location>
</feature>
<keyword evidence="1" id="KW-1133">Transmembrane helix</keyword>
<evidence type="ECO:0000313" key="3">
    <source>
        <dbReference type="Proteomes" id="UP000094463"/>
    </source>
</evidence>
<dbReference type="EMBL" id="CP012502">
    <property type="protein sequence ID" value="AOM83001.1"/>
    <property type="molecule type" value="Genomic_DNA"/>
</dbReference>
<dbReference type="Proteomes" id="UP000094463">
    <property type="component" value="Chromosome"/>
</dbReference>
<protein>
    <submittedName>
        <fullName evidence="2">Uncharacterized protein</fullName>
    </submittedName>
</protein>
<feature type="transmembrane region" description="Helical" evidence="1">
    <location>
        <begin position="16"/>
        <end position="38"/>
    </location>
</feature>
<keyword evidence="1" id="KW-0472">Membrane</keyword>
<dbReference type="RefSeq" id="WP_069365024.1">
    <property type="nucleotide sequence ID" value="NZ_CP012502.1"/>
</dbReference>
<accession>A0A1D7QVF8</accession>
<name>A0A1D7QVF8_9BACI</name>
<keyword evidence="3" id="KW-1185">Reference proteome</keyword>
<dbReference type="STRING" id="632773.BBEV_1640"/>
<dbReference type="AlphaFoldDB" id="A0A1D7QVF8"/>
<sequence length="213" mass="24602">MNQWLGKVDIDDIHKFMIITSIIFLVSALFFPFVFIFIVQDILFHSRDHWYFGTPVTAYLLAGAGMLTFPAVAIIYSLFRMIRSRMVQKSGIISLVLLVMIGAGIPFYILGVNSYFIFDDQGVHKNEATTTQITSFKWEEVQYFIPEIDGEAGTASYAAFHFVNQEEKLISIPYSTDFSHLRSLIIEEIENYGGEVHERMTTEEWNNWKETRL</sequence>
<feature type="transmembrane region" description="Helical" evidence="1">
    <location>
        <begin position="91"/>
        <end position="111"/>
    </location>
</feature>
<proteinExistence type="predicted"/>
<keyword evidence="1" id="KW-0812">Transmembrane</keyword>
<dbReference type="KEGG" id="bbev:BBEV_1640"/>
<organism evidence="2 3">
    <name type="scientific">Salisediminibacterium beveridgei</name>
    <dbReference type="NCBI Taxonomy" id="632773"/>
    <lineage>
        <taxon>Bacteria</taxon>
        <taxon>Bacillati</taxon>
        <taxon>Bacillota</taxon>
        <taxon>Bacilli</taxon>
        <taxon>Bacillales</taxon>
        <taxon>Bacillaceae</taxon>
        <taxon>Salisediminibacterium</taxon>
    </lineage>
</organism>
<evidence type="ECO:0000313" key="2">
    <source>
        <dbReference type="EMBL" id="AOM83001.1"/>
    </source>
</evidence>